<evidence type="ECO:0000256" key="6">
    <source>
        <dbReference type="ARBA" id="ARBA00023136"/>
    </source>
</evidence>
<comment type="subcellular location">
    <subcellularLocation>
        <location evidence="1 7">Cell membrane</location>
        <topology evidence="1 7">Multi-pass membrane protein</topology>
    </subcellularLocation>
</comment>
<keyword evidence="6 7" id="KW-0472">Membrane</keyword>
<sequence length="340" mass="36635">MAEEAAVVSRPTQQLSSRAGWSDIKARHPWLVFLLSRVARLVVVCALLLVGTFLMVRLMPGDPARRILGLQATPEAVELTRHRLGLDRSQFEQLWSYCRNALHLDFGESFSQGVPVRELIAERFPKTVELAAAATMVLLIVGFGVGTLMAVLTRDGRRPRLDATYGTSMGALSAVPDFVLAALFAVVFGLYLKWFPVAGDNGLSSLTLPTLAVAIPGIGFLSRVVRAEALDVLSQNYVRTARAKRLTSWRIYVRHVMPNAAYGGVTLAGVSFASLVGGTVVVEQVFNWPGMGSALTSAVVNRDYPVVQAGVLLLGATVVIVNTLVDVLLAIVDPGALREN</sequence>
<dbReference type="PANTHER" id="PTHR43163">
    <property type="entry name" value="DIPEPTIDE TRANSPORT SYSTEM PERMEASE PROTEIN DPPB-RELATED"/>
    <property type="match status" value="1"/>
</dbReference>
<feature type="transmembrane region" description="Helical" evidence="7">
    <location>
        <begin position="130"/>
        <end position="153"/>
    </location>
</feature>
<dbReference type="PANTHER" id="PTHR43163:SF6">
    <property type="entry name" value="DIPEPTIDE TRANSPORT SYSTEM PERMEASE PROTEIN DPPB-RELATED"/>
    <property type="match status" value="1"/>
</dbReference>
<comment type="similarity">
    <text evidence="7">Belongs to the binding-protein-dependent transport system permease family.</text>
</comment>
<organism evidence="9 10">
    <name type="scientific">Microtetraspora glauca</name>
    <dbReference type="NCBI Taxonomy" id="1996"/>
    <lineage>
        <taxon>Bacteria</taxon>
        <taxon>Bacillati</taxon>
        <taxon>Actinomycetota</taxon>
        <taxon>Actinomycetes</taxon>
        <taxon>Streptosporangiales</taxon>
        <taxon>Streptosporangiaceae</taxon>
        <taxon>Microtetraspora</taxon>
    </lineage>
</organism>
<keyword evidence="5 7" id="KW-1133">Transmembrane helix</keyword>
<keyword evidence="3" id="KW-1003">Cell membrane</keyword>
<dbReference type="InterPro" id="IPR000515">
    <property type="entry name" value="MetI-like"/>
</dbReference>
<feature type="transmembrane region" description="Helical" evidence="7">
    <location>
        <begin position="206"/>
        <end position="225"/>
    </location>
</feature>
<dbReference type="InterPro" id="IPR045621">
    <property type="entry name" value="BPD_transp_1_N"/>
</dbReference>
<accession>A0ABV3GH65</accession>
<keyword evidence="10" id="KW-1185">Reference proteome</keyword>
<dbReference type="CDD" id="cd06261">
    <property type="entry name" value="TM_PBP2"/>
    <property type="match status" value="1"/>
</dbReference>
<evidence type="ECO:0000313" key="10">
    <source>
        <dbReference type="Proteomes" id="UP001551675"/>
    </source>
</evidence>
<feature type="transmembrane region" description="Helical" evidence="7">
    <location>
        <begin position="174"/>
        <end position="194"/>
    </location>
</feature>
<evidence type="ECO:0000256" key="7">
    <source>
        <dbReference type="RuleBase" id="RU363032"/>
    </source>
</evidence>
<dbReference type="PROSITE" id="PS50928">
    <property type="entry name" value="ABC_TM1"/>
    <property type="match status" value="1"/>
</dbReference>
<feature type="transmembrane region" description="Helical" evidence="7">
    <location>
        <begin position="260"/>
        <end position="286"/>
    </location>
</feature>
<dbReference type="Pfam" id="PF19300">
    <property type="entry name" value="BPD_transp_1_N"/>
    <property type="match status" value="1"/>
</dbReference>
<protein>
    <submittedName>
        <fullName evidence="9">ABC transporter permease</fullName>
    </submittedName>
</protein>
<keyword evidence="2 7" id="KW-0813">Transport</keyword>
<dbReference type="SUPFAM" id="SSF161098">
    <property type="entry name" value="MetI-like"/>
    <property type="match status" value="1"/>
</dbReference>
<evidence type="ECO:0000256" key="3">
    <source>
        <dbReference type="ARBA" id="ARBA00022475"/>
    </source>
</evidence>
<keyword evidence="4 7" id="KW-0812">Transmembrane</keyword>
<feature type="domain" description="ABC transmembrane type-1" evidence="8">
    <location>
        <begin position="124"/>
        <end position="325"/>
    </location>
</feature>
<evidence type="ECO:0000256" key="1">
    <source>
        <dbReference type="ARBA" id="ARBA00004651"/>
    </source>
</evidence>
<evidence type="ECO:0000259" key="8">
    <source>
        <dbReference type="PROSITE" id="PS50928"/>
    </source>
</evidence>
<dbReference type="Pfam" id="PF00528">
    <property type="entry name" value="BPD_transp_1"/>
    <property type="match status" value="1"/>
</dbReference>
<comment type="caution">
    <text evidence="9">The sequence shown here is derived from an EMBL/GenBank/DDBJ whole genome shotgun (WGS) entry which is preliminary data.</text>
</comment>
<dbReference type="Proteomes" id="UP001551675">
    <property type="component" value="Unassembled WGS sequence"/>
</dbReference>
<name>A0ABV3GH65_MICGL</name>
<reference evidence="9 10" key="1">
    <citation type="submission" date="2024-06" db="EMBL/GenBank/DDBJ databases">
        <title>The Natural Products Discovery Center: Release of the First 8490 Sequenced Strains for Exploring Actinobacteria Biosynthetic Diversity.</title>
        <authorList>
            <person name="Kalkreuter E."/>
            <person name="Kautsar S.A."/>
            <person name="Yang D."/>
            <person name="Bader C.D."/>
            <person name="Teijaro C.N."/>
            <person name="Fluegel L."/>
            <person name="Davis C.M."/>
            <person name="Simpson J.R."/>
            <person name="Lauterbach L."/>
            <person name="Steele A.D."/>
            <person name="Gui C."/>
            <person name="Meng S."/>
            <person name="Li G."/>
            <person name="Viehrig K."/>
            <person name="Ye F."/>
            <person name="Su P."/>
            <person name="Kiefer A.F."/>
            <person name="Nichols A."/>
            <person name="Cepeda A.J."/>
            <person name="Yan W."/>
            <person name="Fan B."/>
            <person name="Jiang Y."/>
            <person name="Adhikari A."/>
            <person name="Zheng C.-J."/>
            <person name="Schuster L."/>
            <person name="Cowan T.M."/>
            <person name="Smanski M.J."/>
            <person name="Chevrette M.G."/>
            <person name="De Carvalho L.P.S."/>
            <person name="Shen B."/>
        </authorList>
    </citation>
    <scope>NUCLEOTIDE SEQUENCE [LARGE SCALE GENOMIC DNA]</scope>
    <source>
        <strain evidence="9 10">NPDC050100</strain>
    </source>
</reference>
<dbReference type="InterPro" id="IPR035906">
    <property type="entry name" value="MetI-like_sf"/>
</dbReference>
<feature type="transmembrane region" description="Helical" evidence="7">
    <location>
        <begin position="306"/>
        <end position="332"/>
    </location>
</feature>
<dbReference type="EMBL" id="JBFALK010000011">
    <property type="protein sequence ID" value="MEV0970990.1"/>
    <property type="molecule type" value="Genomic_DNA"/>
</dbReference>
<gene>
    <name evidence="9" type="ORF">AB0I59_20365</name>
</gene>
<dbReference type="Gene3D" id="1.10.3720.10">
    <property type="entry name" value="MetI-like"/>
    <property type="match status" value="1"/>
</dbReference>
<evidence type="ECO:0000256" key="2">
    <source>
        <dbReference type="ARBA" id="ARBA00022448"/>
    </source>
</evidence>
<evidence type="ECO:0000256" key="5">
    <source>
        <dbReference type="ARBA" id="ARBA00022989"/>
    </source>
</evidence>
<evidence type="ECO:0000256" key="4">
    <source>
        <dbReference type="ARBA" id="ARBA00022692"/>
    </source>
</evidence>
<proteinExistence type="inferred from homology"/>
<evidence type="ECO:0000313" key="9">
    <source>
        <dbReference type="EMBL" id="MEV0970990.1"/>
    </source>
</evidence>
<feature type="transmembrane region" description="Helical" evidence="7">
    <location>
        <begin position="30"/>
        <end position="56"/>
    </location>
</feature>
<dbReference type="RefSeq" id="WP_061259801.1">
    <property type="nucleotide sequence ID" value="NZ_JBFALK010000011.1"/>
</dbReference>